<dbReference type="InterPro" id="IPR016477">
    <property type="entry name" value="Fructo-/Ketosamine-3-kinase"/>
</dbReference>
<evidence type="ECO:0000313" key="4">
    <source>
        <dbReference type="Proteomes" id="UP001589813"/>
    </source>
</evidence>
<dbReference type="SUPFAM" id="SSF56112">
    <property type="entry name" value="Protein kinase-like (PK-like)"/>
    <property type="match status" value="1"/>
</dbReference>
<accession>A0ABV6BBW8</accession>
<dbReference type="PANTHER" id="PTHR12149:SF8">
    <property type="entry name" value="PROTEIN-RIBULOSAMINE 3-KINASE"/>
    <property type="match status" value="1"/>
</dbReference>
<proteinExistence type="inferred from homology"/>
<comment type="similarity">
    <text evidence="1 2">Belongs to the fructosamine kinase family.</text>
</comment>
<evidence type="ECO:0000256" key="1">
    <source>
        <dbReference type="ARBA" id="ARBA00009460"/>
    </source>
</evidence>
<dbReference type="GO" id="GO:0016301">
    <property type="term" value="F:kinase activity"/>
    <property type="evidence" value="ECO:0007669"/>
    <property type="project" value="UniProtKB-KW"/>
</dbReference>
<keyword evidence="4" id="KW-1185">Reference proteome</keyword>
<dbReference type="Proteomes" id="UP001589813">
    <property type="component" value="Unassembled WGS sequence"/>
</dbReference>
<sequence length="286" mass="33164">MWQAIADQISTELQQDFRISHKQQLATHSDNLLFHISGAEQQYLVKLNRRDVLDSFEAEALSLRFIQNRHCVRVPHVICAGQTIEKAFLVLEYLPLATDHPYGWQALGHQLAFLHQADDQAMYGFDWDNYLSSTLQPNQWGSNWSVFFSEQRIGWLLQLLAEQQQTFGDIDKIVDRVRQRLHHHQPKPALVHGECWRGNVGFLGETPVLFDPACYFGDREVDIAFAGLFDPLPNAFFSAYQQVHALPEGFTERKDLYNLYHLLHLAYLRGGRYSWQAQELIQQLLS</sequence>
<dbReference type="Gene3D" id="3.30.200.20">
    <property type="entry name" value="Phosphorylase Kinase, domain 1"/>
    <property type="match status" value="1"/>
</dbReference>
<dbReference type="PANTHER" id="PTHR12149">
    <property type="entry name" value="FRUCTOSAMINE 3 KINASE-RELATED PROTEIN"/>
    <property type="match status" value="1"/>
</dbReference>
<dbReference type="EMBL" id="JBHLXP010000001">
    <property type="protein sequence ID" value="MFC0048378.1"/>
    <property type="molecule type" value="Genomic_DNA"/>
</dbReference>
<dbReference type="Gene3D" id="3.90.1200.10">
    <property type="match status" value="1"/>
</dbReference>
<keyword evidence="2" id="KW-0808">Transferase</keyword>
<protein>
    <submittedName>
        <fullName evidence="3">Fructosamine kinase family protein</fullName>
    </submittedName>
</protein>
<reference evidence="3 4" key="1">
    <citation type="submission" date="2024-09" db="EMBL/GenBank/DDBJ databases">
        <authorList>
            <person name="Sun Q."/>
            <person name="Mori K."/>
        </authorList>
    </citation>
    <scope>NUCLEOTIDE SEQUENCE [LARGE SCALE GENOMIC DNA]</scope>
    <source>
        <strain evidence="3 4">KCTC 23315</strain>
    </source>
</reference>
<dbReference type="PIRSF" id="PIRSF006221">
    <property type="entry name" value="Ketosamine-3-kinase"/>
    <property type="match status" value="1"/>
</dbReference>
<keyword evidence="2 3" id="KW-0418">Kinase</keyword>
<evidence type="ECO:0000313" key="3">
    <source>
        <dbReference type="EMBL" id="MFC0048378.1"/>
    </source>
</evidence>
<gene>
    <name evidence="3" type="ORF">ACFFJP_08765</name>
</gene>
<comment type="caution">
    <text evidence="3">The sequence shown here is derived from an EMBL/GenBank/DDBJ whole genome shotgun (WGS) entry which is preliminary data.</text>
</comment>
<dbReference type="Pfam" id="PF03881">
    <property type="entry name" value="Fructosamin_kin"/>
    <property type="match status" value="1"/>
</dbReference>
<organism evidence="3 4">
    <name type="scientific">Rheinheimera tilapiae</name>
    <dbReference type="NCBI Taxonomy" id="875043"/>
    <lineage>
        <taxon>Bacteria</taxon>
        <taxon>Pseudomonadati</taxon>
        <taxon>Pseudomonadota</taxon>
        <taxon>Gammaproteobacteria</taxon>
        <taxon>Chromatiales</taxon>
        <taxon>Chromatiaceae</taxon>
        <taxon>Rheinheimera</taxon>
    </lineage>
</organism>
<dbReference type="InterPro" id="IPR011009">
    <property type="entry name" value="Kinase-like_dom_sf"/>
</dbReference>
<evidence type="ECO:0000256" key="2">
    <source>
        <dbReference type="PIRNR" id="PIRNR006221"/>
    </source>
</evidence>
<name>A0ABV6BBW8_9GAMM</name>
<dbReference type="RefSeq" id="WP_377242517.1">
    <property type="nucleotide sequence ID" value="NZ_JBHLXP010000001.1"/>
</dbReference>